<dbReference type="GO" id="GO:0003677">
    <property type="term" value="F:DNA binding"/>
    <property type="evidence" value="ECO:0007669"/>
    <property type="project" value="InterPro"/>
</dbReference>
<keyword evidence="3 9" id="KW-0347">Helicase</keyword>
<dbReference type="EMBL" id="CM001439">
    <property type="protein sequence ID" value="EHR53408.1"/>
    <property type="molecule type" value="Genomic_DNA"/>
</dbReference>
<dbReference type="GO" id="GO:0000725">
    <property type="term" value="P:recombinational repair"/>
    <property type="evidence" value="ECO:0007669"/>
    <property type="project" value="TreeGrafter"/>
</dbReference>
<dbReference type="Gene3D" id="3.40.50.300">
    <property type="entry name" value="P-loop containing nucleotide triphosphate hydrolases"/>
    <property type="match status" value="2"/>
</dbReference>
<gene>
    <name evidence="11" type="ORF">SacmaDRAFT_5247</name>
</gene>
<evidence type="ECO:0000256" key="1">
    <source>
        <dbReference type="ARBA" id="ARBA00022741"/>
    </source>
</evidence>
<dbReference type="OrthoDB" id="9810135at2"/>
<reference evidence="11 12" key="1">
    <citation type="journal article" date="2012" name="Stand. Genomic Sci.">
        <title>Genome sequence of the ocean sediment bacterium Saccharomonospora marina type strain (XMU15(T)).</title>
        <authorList>
            <person name="Klenk H.P."/>
            <person name="Lu M."/>
            <person name="Lucas S."/>
            <person name="Lapidus A."/>
            <person name="Copeland A."/>
            <person name="Pitluck S."/>
            <person name="Goodwin L.A."/>
            <person name="Han C."/>
            <person name="Tapia R."/>
            <person name="Brambilla E.M."/>
            <person name="Potter G."/>
            <person name="Land M."/>
            <person name="Ivanova N."/>
            <person name="Rohde M."/>
            <person name="Goker M."/>
            <person name="Detter J.C."/>
            <person name="Li W.J."/>
            <person name="Kyrpides N.C."/>
            <person name="Woyke T."/>
        </authorList>
    </citation>
    <scope>NUCLEOTIDE SEQUENCE [LARGE SCALE GENOMIC DNA]</scope>
    <source>
        <strain evidence="11 12">XMU15</strain>
    </source>
</reference>
<dbReference type="GO" id="GO:0005524">
    <property type="term" value="F:ATP binding"/>
    <property type="evidence" value="ECO:0007669"/>
    <property type="project" value="UniProtKB-UniRule"/>
</dbReference>
<dbReference type="InterPro" id="IPR014016">
    <property type="entry name" value="UvrD-like_ATP-bd"/>
</dbReference>
<evidence type="ECO:0000256" key="6">
    <source>
        <dbReference type="ARBA" id="ARBA00034617"/>
    </source>
</evidence>
<protein>
    <recommendedName>
        <fullName evidence="7">DNA 3'-5' helicase</fullName>
        <ecNumber evidence="7">5.6.2.4</ecNumber>
    </recommendedName>
</protein>
<feature type="domain" description="UvrD-like helicase ATP-binding" evidence="10">
    <location>
        <begin position="1"/>
        <end position="234"/>
    </location>
</feature>
<accession>H5X609</accession>
<keyword evidence="12" id="KW-1185">Reference proteome</keyword>
<dbReference type="GO" id="GO:0016887">
    <property type="term" value="F:ATP hydrolysis activity"/>
    <property type="evidence" value="ECO:0007669"/>
    <property type="project" value="RHEA"/>
</dbReference>
<evidence type="ECO:0000313" key="12">
    <source>
        <dbReference type="Proteomes" id="UP000004926"/>
    </source>
</evidence>
<dbReference type="eggNOG" id="COG0210">
    <property type="taxonomic scope" value="Bacteria"/>
</dbReference>
<evidence type="ECO:0000256" key="2">
    <source>
        <dbReference type="ARBA" id="ARBA00022801"/>
    </source>
</evidence>
<keyword evidence="4 9" id="KW-0067">ATP-binding</keyword>
<dbReference type="PANTHER" id="PTHR11070">
    <property type="entry name" value="UVRD / RECB / PCRA DNA HELICASE FAMILY MEMBER"/>
    <property type="match status" value="1"/>
</dbReference>
<name>H5X609_9PSEU</name>
<dbReference type="RefSeq" id="WP_009156784.1">
    <property type="nucleotide sequence ID" value="NZ_CM001439.1"/>
</dbReference>
<keyword evidence="1 9" id="KW-0547">Nucleotide-binding</keyword>
<evidence type="ECO:0000256" key="7">
    <source>
        <dbReference type="ARBA" id="ARBA00034808"/>
    </source>
</evidence>
<dbReference type="InterPro" id="IPR027417">
    <property type="entry name" value="P-loop_NTPase"/>
</dbReference>
<comment type="catalytic activity">
    <reaction evidence="8">
        <text>ATP + H2O = ADP + phosphate + H(+)</text>
        <dbReference type="Rhea" id="RHEA:13065"/>
        <dbReference type="ChEBI" id="CHEBI:15377"/>
        <dbReference type="ChEBI" id="CHEBI:15378"/>
        <dbReference type="ChEBI" id="CHEBI:30616"/>
        <dbReference type="ChEBI" id="CHEBI:43474"/>
        <dbReference type="ChEBI" id="CHEBI:456216"/>
        <dbReference type="EC" id="5.6.2.4"/>
    </reaction>
</comment>
<keyword evidence="5" id="KW-0413">Isomerase</keyword>
<evidence type="ECO:0000256" key="3">
    <source>
        <dbReference type="ARBA" id="ARBA00022806"/>
    </source>
</evidence>
<dbReference type="Pfam" id="PF00580">
    <property type="entry name" value="UvrD-helicase"/>
    <property type="match status" value="2"/>
</dbReference>
<evidence type="ECO:0000256" key="5">
    <source>
        <dbReference type="ARBA" id="ARBA00023235"/>
    </source>
</evidence>
<dbReference type="SUPFAM" id="SSF52540">
    <property type="entry name" value="P-loop containing nucleoside triphosphate hydrolases"/>
    <property type="match status" value="1"/>
</dbReference>
<comment type="catalytic activity">
    <reaction evidence="6">
        <text>Couples ATP hydrolysis with the unwinding of duplex DNA by translocating in the 3'-5' direction.</text>
        <dbReference type="EC" id="5.6.2.4"/>
    </reaction>
</comment>
<dbReference type="HOGENOM" id="CLU_474772_0_0_11"/>
<dbReference type="InterPro" id="IPR000212">
    <property type="entry name" value="DNA_helicase_UvrD/REP"/>
</dbReference>
<evidence type="ECO:0000256" key="4">
    <source>
        <dbReference type="ARBA" id="ARBA00022840"/>
    </source>
</evidence>
<dbReference type="Proteomes" id="UP000004926">
    <property type="component" value="Chromosome"/>
</dbReference>
<organism evidence="11 12">
    <name type="scientific">Saccharomonospora marina XMU15</name>
    <dbReference type="NCBI Taxonomy" id="882083"/>
    <lineage>
        <taxon>Bacteria</taxon>
        <taxon>Bacillati</taxon>
        <taxon>Actinomycetota</taxon>
        <taxon>Actinomycetes</taxon>
        <taxon>Pseudonocardiales</taxon>
        <taxon>Pseudonocardiaceae</taxon>
        <taxon>Saccharomonospora</taxon>
    </lineage>
</organism>
<dbReference type="PROSITE" id="PS51198">
    <property type="entry name" value="UVRD_HELICASE_ATP_BIND"/>
    <property type="match status" value="1"/>
</dbReference>
<proteinExistence type="predicted"/>
<dbReference type="EC" id="5.6.2.4" evidence="7"/>
<dbReference type="AlphaFoldDB" id="H5X609"/>
<feature type="binding site" evidence="9">
    <location>
        <begin position="21"/>
        <end position="28"/>
    </location>
    <ligand>
        <name>ATP</name>
        <dbReference type="ChEBI" id="CHEBI:30616"/>
    </ligand>
</feature>
<keyword evidence="2 9" id="KW-0378">Hydrolase</keyword>
<dbReference type="STRING" id="882083.SacmaDRAFT_5247"/>
<sequence length="574" mass="63359">MQLDDTRKQILAASGHLLIQGGPGSGKTTIALLKAARTLETLAAEQHVIFLSFSRAAVRQISDRVGEHLPLAIRPHLEVRTFHAFFLDFVRSHGHMLTGTSAVFLAPDGERQRQADHEGDWDTETIKLASRGIFVFDQLAATTATLLERSPALRALYSDRYPLVIVDEFQDTNVDQWRVIQALADTSTVICLADPDQRIYEGFVKGVDEERLQHAVTALRPTPFDLAGDNHRSAGNGILDYGNAVLRNSPAEQPASVQYVRYSFPHTPEVVTHHVIVHLQALLAKQLGREPTIVVLGPSSAFVAGISEAVSAEQTVNGTQLPAVDHELVWDPVLAAAAGYVVASILEWPTLPRDEAITTTLRRIADFYRVKFTDKQAKTARSSIKATNNAIQAFSDGKTPRTKTGKSVIVEVDNGIQLTGNPVTDWQLARARLRGSTELSEIFDKARMLRLLHATDALAWGLADAWDGQSSYPGATEIVRRVLADELVDGRPAEPRAVTLMNMHKSKGKEFDGVIIAEGVHTPKLIDPDWDEKRIIQQRRVIRVAITRARHKVFFVRPKNAFPLVPRSQHPPAS</sequence>
<dbReference type="PANTHER" id="PTHR11070:SF2">
    <property type="entry name" value="ATP-DEPENDENT DNA HELICASE SRS2"/>
    <property type="match status" value="1"/>
</dbReference>
<dbReference type="InterPro" id="IPR014017">
    <property type="entry name" value="DNA_helicase_UvrD-like_C"/>
</dbReference>
<dbReference type="Pfam" id="PF13361">
    <property type="entry name" value="UvrD_C"/>
    <property type="match status" value="1"/>
</dbReference>
<evidence type="ECO:0000256" key="9">
    <source>
        <dbReference type="PROSITE-ProRule" id="PRU00560"/>
    </source>
</evidence>
<dbReference type="GO" id="GO:0043138">
    <property type="term" value="F:3'-5' DNA helicase activity"/>
    <property type="evidence" value="ECO:0007669"/>
    <property type="project" value="UniProtKB-EC"/>
</dbReference>
<evidence type="ECO:0000256" key="8">
    <source>
        <dbReference type="ARBA" id="ARBA00048988"/>
    </source>
</evidence>
<evidence type="ECO:0000313" key="11">
    <source>
        <dbReference type="EMBL" id="EHR53408.1"/>
    </source>
</evidence>
<evidence type="ECO:0000259" key="10">
    <source>
        <dbReference type="PROSITE" id="PS51198"/>
    </source>
</evidence>